<name>A0A6F9DI74_9ASCI</name>
<organism evidence="2">
    <name type="scientific">Phallusia mammillata</name>
    <dbReference type="NCBI Taxonomy" id="59560"/>
    <lineage>
        <taxon>Eukaryota</taxon>
        <taxon>Metazoa</taxon>
        <taxon>Chordata</taxon>
        <taxon>Tunicata</taxon>
        <taxon>Ascidiacea</taxon>
        <taxon>Phlebobranchia</taxon>
        <taxon>Ascidiidae</taxon>
        <taxon>Phallusia</taxon>
    </lineage>
</organism>
<dbReference type="PANTHER" id="PTHR20003">
    <property type="entry name" value="GLYCOPROTEIN-RELATED"/>
    <property type="match status" value="1"/>
</dbReference>
<reference evidence="2" key="1">
    <citation type="submission" date="2020-04" db="EMBL/GenBank/DDBJ databases">
        <authorList>
            <person name="Neveu A P."/>
        </authorList>
    </citation>
    <scope>NUCLEOTIDE SEQUENCE</scope>
    <source>
        <tissue evidence="2">Whole embryo</tissue>
    </source>
</reference>
<keyword evidence="1" id="KW-0472">Membrane</keyword>
<dbReference type="EMBL" id="LR786868">
    <property type="protein sequence ID" value="CAB3262730.1"/>
    <property type="molecule type" value="mRNA"/>
</dbReference>
<keyword evidence="1" id="KW-0812">Transmembrane</keyword>
<proteinExistence type="evidence at transcript level"/>
<accession>A0A6F9DI74</accession>
<dbReference type="PANTHER" id="PTHR20003:SF7">
    <property type="entry name" value="SGNH DOMAIN-CONTAINING PROTEIN"/>
    <property type="match status" value="1"/>
</dbReference>
<protein>
    <submittedName>
        <fullName evidence="2">Uncharacterized protein LOC100182421</fullName>
    </submittedName>
</protein>
<dbReference type="AlphaFoldDB" id="A0A6F9DI74"/>
<gene>
    <name evidence="2" type="primary">LOC100182421-002</name>
</gene>
<feature type="transmembrane region" description="Helical" evidence="1">
    <location>
        <begin position="12"/>
        <end position="32"/>
    </location>
</feature>
<evidence type="ECO:0000313" key="2">
    <source>
        <dbReference type="EMBL" id="CAB3262730.1"/>
    </source>
</evidence>
<keyword evidence="1" id="KW-1133">Transmembrane helix</keyword>
<evidence type="ECO:0000256" key="1">
    <source>
        <dbReference type="SAM" id="Phobius"/>
    </source>
</evidence>
<sequence>MTLKNTVEVAKSCSLVAFVASCLVTWHLYQFLSNQTLSYNQSATFDELNHMTEGFWRLSTPLNKTRKAELDEMFVRYWKHQKIPVKRWGENEKCGYYNFLDSVPHSSWPRVGSWCNPEGSHPCCNNYLNGTCGEVSNQTCNCSQCVDTRLYEHAELSNWITKDQSFSWNKYVGEDACQVIERSPFKDIYFIGDSFMRNMYTVLLMILANDFEKGPWTINMTNQQRELCVEMNTLFYPACRPLATNGQKLIQKSCVDKNFNVSFKWWPNNSNGRNFVKLVQNLSGKRGSLLLLGVGYHETILPAK</sequence>
<dbReference type="PROSITE" id="PS51257">
    <property type="entry name" value="PROKAR_LIPOPROTEIN"/>
    <property type="match status" value="1"/>
</dbReference>